<evidence type="ECO:0000313" key="5">
    <source>
        <dbReference type="EMBL" id="RJF89365.1"/>
    </source>
</evidence>
<dbReference type="EMBL" id="QYUK01000011">
    <property type="protein sequence ID" value="RJF89833.1"/>
    <property type="molecule type" value="Genomic_DNA"/>
</dbReference>
<keyword evidence="7" id="KW-1185">Reference proteome</keyword>
<dbReference type="Proteomes" id="UP000284605">
    <property type="component" value="Unassembled WGS sequence"/>
</dbReference>
<evidence type="ECO:0000256" key="1">
    <source>
        <dbReference type="ARBA" id="ARBA00022531"/>
    </source>
</evidence>
<dbReference type="GO" id="GO:0015979">
    <property type="term" value="P:photosynthesis"/>
    <property type="evidence" value="ECO:0007669"/>
    <property type="project" value="UniProtKB-KW"/>
</dbReference>
<dbReference type="GO" id="GO:0009523">
    <property type="term" value="C:photosystem II"/>
    <property type="evidence" value="ECO:0007669"/>
    <property type="project" value="UniProtKB-KW"/>
</dbReference>
<name>A0A418WH97_9PROT</name>
<feature type="domain" description="Photosynthesis system II assembly factor Ycf48/Hcf136-like" evidence="4">
    <location>
        <begin position="141"/>
        <end position="236"/>
    </location>
</feature>
<proteinExistence type="predicted"/>
<accession>A0A418WH97</accession>
<dbReference type="PANTHER" id="PTHR47199">
    <property type="entry name" value="PHOTOSYSTEM II STABILITY/ASSEMBLY FACTOR HCF136, CHLOROPLASTIC"/>
    <property type="match status" value="1"/>
</dbReference>
<keyword evidence="2" id="KW-0604">Photosystem II</keyword>
<dbReference type="Gene3D" id="2.130.10.10">
    <property type="entry name" value="YVTN repeat-like/Quinoprotein amine dehydrogenase"/>
    <property type="match status" value="1"/>
</dbReference>
<dbReference type="InterPro" id="IPR015943">
    <property type="entry name" value="WD40/YVTN_repeat-like_dom_sf"/>
</dbReference>
<evidence type="ECO:0000256" key="3">
    <source>
        <dbReference type="SAM" id="MobiDB-lite"/>
    </source>
</evidence>
<sequence>MQRDLLRQPILGDTGLSVAARRKDERGAAGFGVALTKRLLMATALACAILVTHASSRTAIADGAAPARLYPDPLFGVVLLDQSTAIATGYHGAVRLSVDGGATWAAEPSGTEDMLRRVATTSDHHVFAVSHVGKILEADADARGWRTVHDEPGLYLRDIAFATPQVGWAVGHDGVILKTGDGGATWSRQELANYTGRDKPRLSGVAAIDAAHALTVGEFGVIAETHDGGTTWSVISAGQFPTFLGVAVAGNTGYAVGLNGTLVRLANSEADGWSATLVPLGTTQHLLSVALSRDGTEGLIGGNGLLLTLRNGQFLPAKVTEAFALTYAWIGGVAIGASGRAIAVGQGGAILVADRANGTFNPAATGPVTAQTTTASDRVTQ</sequence>
<evidence type="ECO:0000313" key="7">
    <source>
        <dbReference type="Proteomes" id="UP000284605"/>
    </source>
</evidence>
<gene>
    <name evidence="5" type="ORF">D3874_22295</name>
    <name evidence="6" type="ORF">D3874_25085</name>
</gene>
<evidence type="ECO:0000313" key="6">
    <source>
        <dbReference type="EMBL" id="RJF89833.1"/>
    </source>
</evidence>
<dbReference type="OrthoDB" id="9764804at2"/>
<evidence type="ECO:0000256" key="2">
    <source>
        <dbReference type="ARBA" id="ARBA00023276"/>
    </source>
</evidence>
<dbReference type="Pfam" id="PF14870">
    <property type="entry name" value="PSII_BNR"/>
    <property type="match status" value="1"/>
</dbReference>
<dbReference type="EMBL" id="QYUK01000011">
    <property type="protein sequence ID" value="RJF89365.1"/>
    <property type="molecule type" value="Genomic_DNA"/>
</dbReference>
<keyword evidence="1" id="KW-0602">Photosynthesis</keyword>
<dbReference type="PANTHER" id="PTHR47199:SF2">
    <property type="entry name" value="PHOTOSYSTEM II STABILITY_ASSEMBLY FACTOR HCF136, CHLOROPLASTIC"/>
    <property type="match status" value="1"/>
</dbReference>
<dbReference type="InterPro" id="IPR028203">
    <property type="entry name" value="PSII_CF48-like_dom"/>
</dbReference>
<feature type="region of interest" description="Disordered" evidence="3">
    <location>
        <begin position="362"/>
        <end position="381"/>
    </location>
</feature>
<dbReference type="RefSeq" id="WP_119781093.1">
    <property type="nucleotide sequence ID" value="NZ_QYUK01000011.1"/>
</dbReference>
<reference evidence="5 7" key="1">
    <citation type="submission" date="2018-09" db="EMBL/GenBank/DDBJ databases">
        <authorList>
            <person name="Zhu H."/>
        </authorList>
    </citation>
    <scope>NUCLEOTIDE SEQUENCE [LARGE SCALE GENOMIC DNA]</scope>
    <source>
        <strain evidence="5 7">K1W22B-8</strain>
    </source>
</reference>
<organism evidence="5 7">
    <name type="scientific">Oleomonas cavernae</name>
    <dbReference type="NCBI Taxonomy" id="2320859"/>
    <lineage>
        <taxon>Bacteria</taxon>
        <taxon>Pseudomonadati</taxon>
        <taxon>Pseudomonadota</taxon>
        <taxon>Alphaproteobacteria</taxon>
        <taxon>Acetobacterales</taxon>
        <taxon>Acetobacteraceae</taxon>
        <taxon>Oleomonas</taxon>
    </lineage>
</organism>
<dbReference type="SUPFAM" id="SSF110296">
    <property type="entry name" value="Oligoxyloglucan reducing end-specific cellobiohydrolase"/>
    <property type="match status" value="1"/>
</dbReference>
<dbReference type="AlphaFoldDB" id="A0A418WH97"/>
<evidence type="ECO:0000259" key="4">
    <source>
        <dbReference type="Pfam" id="PF14870"/>
    </source>
</evidence>
<protein>
    <recommendedName>
        <fullName evidence="4">Photosynthesis system II assembly factor Ycf48/Hcf136-like domain-containing protein</fullName>
    </recommendedName>
</protein>
<comment type="caution">
    <text evidence="5">The sequence shown here is derived from an EMBL/GenBank/DDBJ whole genome shotgun (WGS) entry which is preliminary data.</text>
</comment>